<reference evidence="3 5" key="2">
    <citation type="submission" date="2021-03" db="EMBL/GenBank/DDBJ databases">
        <title>Genomic Encyclopedia of Type Strains, Phase IV (KMG-IV): sequencing the most valuable type-strain genomes for metagenomic binning, comparative biology and taxonomic classification.</title>
        <authorList>
            <person name="Goeker M."/>
        </authorList>
    </citation>
    <scope>NUCLEOTIDE SEQUENCE [LARGE SCALE GENOMIC DNA]</scope>
    <source>
        <strain evidence="3 5">DSM 40499</strain>
    </source>
</reference>
<reference evidence="2 4" key="1">
    <citation type="submission" date="2016-06" db="EMBL/GenBank/DDBJ databases">
        <title>Complete genome sequence of Streptomyces griseochromogenes ATCC 14511, the Blasticidin S producer.</title>
        <authorList>
            <person name="Wu L."/>
        </authorList>
    </citation>
    <scope>NUCLEOTIDE SEQUENCE [LARGE SCALE GENOMIC DNA]</scope>
    <source>
        <strain evidence="2 4">ATCC 14511</strain>
    </source>
</reference>
<dbReference type="KEGG" id="sgs:AVL59_07870"/>
<dbReference type="InterPro" id="IPR007419">
    <property type="entry name" value="BFD-like_2Fe2S-bd_dom"/>
</dbReference>
<keyword evidence="5" id="KW-1185">Reference proteome</keyword>
<feature type="domain" description="BFD-like [2Fe-2S]-binding" evidence="1">
    <location>
        <begin position="9"/>
        <end position="57"/>
    </location>
</feature>
<evidence type="ECO:0000313" key="5">
    <source>
        <dbReference type="Proteomes" id="UP001519309"/>
    </source>
</evidence>
<dbReference type="OrthoDB" id="9815350at2"/>
<evidence type="ECO:0000313" key="4">
    <source>
        <dbReference type="Proteomes" id="UP000092659"/>
    </source>
</evidence>
<evidence type="ECO:0000313" key="2">
    <source>
        <dbReference type="EMBL" id="ANP49533.1"/>
    </source>
</evidence>
<dbReference type="EMBL" id="CP016279">
    <property type="protein sequence ID" value="ANP49533.1"/>
    <property type="molecule type" value="Genomic_DNA"/>
</dbReference>
<dbReference type="RefSeq" id="WP_067300814.1">
    <property type="nucleotide sequence ID" value="NZ_CP016279.1"/>
</dbReference>
<name>A0A1B1ASI5_9ACTN</name>
<sequence>MLEPDPDCVVCVCHCVSEAEIVSVIRDGARSASDIGERCLAGTGCGHCVEDLHELIDDFQPAQGH</sequence>
<dbReference type="Gene3D" id="1.10.10.1100">
    <property type="entry name" value="BFD-like [2Fe-2S]-binding domain"/>
    <property type="match status" value="1"/>
</dbReference>
<dbReference type="Proteomes" id="UP001519309">
    <property type="component" value="Unassembled WGS sequence"/>
</dbReference>
<dbReference type="InterPro" id="IPR041854">
    <property type="entry name" value="BFD-like_2Fe2S-bd_dom_sf"/>
</dbReference>
<dbReference type="STRING" id="68214.AVL59_07870"/>
<protein>
    <submittedName>
        <fullName evidence="3">Bacterioferritin-associated ferredoxin</fullName>
    </submittedName>
</protein>
<dbReference type="Proteomes" id="UP000092659">
    <property type="component" value="Chromosome"/>
</dbReference>
<dbReference type="Pfam" id="PF04324">
    <property type="entry name" value="Fer2_BFD"/>
    <property type="match status" value="1"/>
</dbReference>
<evidence type="ECO:0000259" key="1">
    <source>
        <dbReference type="Pfam" id="PF04324"/>
    </source>
</evidence>
<organism evidence="2 4">
    <name type="scientific">Streptomyces griseochromogenes</name>
    <dbReference type="NCBI Taxonomy" id="68214"/>
    <lineage>
        <taxon>Bacteria</taxon>
        <taxon>Bacillati</taxon>
        <taxon>Actinomycetota</taxon>
        <taxon>Actinomycetes</taxon>
        <taxon>Kitasatosporales</taxon>
        <taxon>Streptomycetaceae</taxon>
        <taxon>Streptomyces</taxon>
    </lineage>
</organism>
<accession>A0A1B1ASI5</accession>
<dbReference type="EMBL" id="JAGGLP010000014">
    <property type="protein sequence ID" value="MBP2053025.1"/>
    <property type="molecule type" value="Genomic_DNA"/>
</dbReference>
<dbReference type="AlphaFoldDB" id="A0A1B1ASI5"/>
<gene>
    <name evidence="2" type="ORF">AVL59_07870</name>
    <name evidence="3" type="ORF">J2Z21_006016</name>
</gene>
<proteinExistence type="predicted"/>
<evidence type="ECO:0000313" key="3">
    <source>
        <dbReference type="EMBL" id="MBP2053025.1"/>
    </source>
</evidence>